<reference evidence="4 5" key="1">
    <citation type="journal article" date="2024" name="Chem. Sci.">
        <title>Discovery of megapolipeptins by genome mining of a Burkholderiales bacteria collection.</title>
        <authorList>
            <person name="Paulo B.S."/>
            <person name="Recchia M.J.J."/>
            <person name="Lee S."/>
            <person name="Fergusson C.H."/>
            <person name="Romanowski S.B."/>
            <person name="Hernandez A."/>
            <person name="Krull N."/>
            <person name="Liu D.Y."/>
            <person name="Cavanagh H."/>
            <person name="Bos A."/>
            <person name="Gray C.A."/>
            <person name="Murphy B.T."/>
            <person name="Linington R.G."/>
            <person name="Eustaquio A.S."/>
        </authorList>
    </citation>
    <scope>NUCLEOTIDE SEQUENCE [LARGE SCALE GENOMIC DNA]</scope>
    <source>
        <strain evidence="4 5">RL21-008-BIB-A</strain>
    </source>
</reference>
<dbReference type="InterPro" id="IPR050595">
    <property type="entry name" value="Bact_response_regulator"/>
</dbReference>
<dbReference type="Pfam" id="PF00072">
    <property type="entry name" value="Response_reg"/>
    <property type="match status" value="1"/>
</dbReference>
<dbReference type="PANTHER" id="PTHR44591:SF3">
    <property type="entry name" value="RESPONSE REGULATORY DOMAIN-CONTAINING PROTEIN"/>
    <property type="match status" value="1"/>
</dbReference>
<proteinExistence type="predicted"/>
<organism evidence="4 5">
    <name type="scientific">Herbaspirillum lusitanum</name>
    <dbReference type="NCBI Taxonomy" id="213312"/>
    <lineage>
        <taxon>Bacteria</taxon>
        <taxon>Pseudomonadati</taxon>
        <taxon>Pseudomonadota</taxon>
        <taxon>Betaproteobacteria</taxon>
        <taxon>Burkholderiales</taxon>
        <taxon>Oxalobacteraceae</taxon>
        <taxon>Herbaspirillum</taxon>
    </lineage>
</organism>
<dbReference type="SUPFAM" id="SSF52172">
    <property type="entry name" value="CheY-like"/>
    <property type="match status" value="1"/>
</dbReference>
<evidence type="ECO:0000256" key="2">
    <source>
        <dbReference type="PROSITE-ProRule" id="PRU00169"/>
    </source>
</evidence>
<dbReference type="PANTHER" id="PTHR44591">
    <property type="entry name" value="STRESS RESPONSE REGULATOR PROTEIN 1"/>
    <property type="match status" value="1"/>
</dbReference>
<comment type="caution">
    <text evidence="4">The sequence shown here is derived from an EMBL/GenBank/DDBJ whole genome shotgun (WGS) entry which is preliminary data.</text>
</comment>
<keyword evidence="1 2" id="KW-0597">Phosphoprotein</keyword>
<evidence type="ECO:0000313" key="5">
    <source>
        <dbReference type="Proteomes" id="UP001629246"/>
    </source>
</evidence>
<feature type="domain" description="Response regulatory" evidence="3">
    <location>
        <begin position="7"/>
        <end position="120"/>
    </location>
</feature>
<feature type="modified residue" description="4-aspartylphosphate" evidence="2">
    <location>
        <position position="56"/>
    </location>
</feature>
<accession>A0ABW9A2W4</accession>
<dbReference type="RefSeq" id="WP_408154119.1">
    <property type="nucleotide sequence ID" value="NZ_JAQQFM010000001.1"/>
</dbReference>
<dbReference type="Proteomes" id="UP001629246">
    <property type="component" value="Unassembled WGS sequence"/>
</dbReference>
<evidence type="ECO:0000259" key="3">
    <source>
        <dbReference type="PROSITE" id="PS50110"/>
    </source>
</evidence>
<dbReference type="PROSITE" id="PS50110">
    <property type="entry name" value="RESPONSE_REGULATORY"/>
    <property type="match status" value="1"/>
</dbReference>
<sequence length="125" mass="13778">MTETTQAVLVVEDDDDTRYMLAHVLRESGRKVIEAVDGVDALEQMKLHELSIVLTDLRMPRMNGIELARKLKKSASYKNIPIVLISATPPSPGQRIPEFAAVLVKPFAIAGLLRCVDELLTPLNG</sequence>
<dbReference type="InterPro" id="IPR011006">
    <property type="entry name" value="CheY-like_superfamily"/>
</dbReference>
<dbReference type="SMART" id="SM00448">
    <property type="entry name" value="REC"/>
    <property type="match status" value="1"/>
</dbReference>
<protein>
    <submittedName>
        <fullName evidence="4">Response regulator</fullName>
    </submittedName>
</protein>
<dbReference type="EMBL" id="JAQQFM010000001">
    <property type="protein sequence ID" value="MFL9922958.1"/>
    <property type="molecule type" value="Genomic_DNA"/>
</dbReference>
<name>A0ABW9A2W4_9BURK</name>
<dbReference type="InterPro" id="IPR001789">
    <property type="entry name" value="Sig_transdc_resp-reg_receiver"/>
</dbReference>
<keyword evidence="5" id="KW-1185">Reference proteome</keyword>
<evidence type="ECO:0000256" key="1">
    <source>
        <dbReference type="ARBA" id="ARBA00022553"/>
    </source>
</evidence>
<gene>
    <name evidence="4" type="ORF">PQR62_01685</name>
</gene>
<dbReference type="Gene3D" id="3.40.50.2300">
    <property type="match status" value="1"/>
</dbReference>
<evidence type="ECO:0000313" key="4">
    <source>
        <dbReference type="EMBL" id="MFL9922958.1"/>
    </source>
</evidence>